<evidence type="ECO:0000313" key="2">
    <source>
        <dbReference type="Proteomes" id="UP000001312"/>
    </source>
</evidence>
<gene>
    <name evidence="1" type="ORF">SS1G_08906</name>
</gene>
<dbReference type="Proteomes" id="UP000001312">
    <property type="component" value="Unassembled WGS sequence"/>
</dbReference>
<protein>
    <submittedName>
        <fullName evidence="1">Uncharacterized protein</fullName>
    </submittedName>
</protein>
<dbReference type="EMBL" id="CH476632">
    <property type="protein sequence ID" value="EDN93041.1"/>
    <property type="molecule type" value="Genomic_DNA"/>
</dbReference>
<reference evidence="2" key="1">
    <citation type="journal article" date="2011" name="PLoS Genet.">
        <title>Genomic analysis of the necrotrophic fungal pathogens Sclerotinia sclerotiorum and Botrytis cinerea.</title>
        <authorList>
            <person name="Amselem J."/>
            <person name="Cuomo C.A."/>
            <person name="van Kan J.A."/>
            <person name="Viaud M."/>
            <person name="Benito E.P."/>
            <person name="Couloux A."/>
            <person name="Coutinho P.M."/>
            <person name="de Vries R.P."/>
            <person name="Dyer P.S."/>
            <person name="Fillinger S."/>
            <person name="Fournier E."/>
            <person name="Gout L."/>
            <person name="Hahn M."/>
            <person name="Kohn L."/>
            <person name="Lapalu N."/>
            <person name="Plummer K.M."/>
            <person name="Pradier J.M."/>
            <person name="Quevillon E."/>
            <person name="Sharon A."/>
            <person name="Simon A."/>
            <person name="ten Have A."/>
            <person name="Tudzynski B."/>
            <person name="Tudzynski P."/>
            <person name="Wincker P."/>
            <person name="Andrew M."/>
            <person name="Anthouard V."/>
            <person name="Beever R.E."/>
            <person name="Beffa R."/>
            <person name="Benoit I."/>
            <person name="Bouzid O."/>
            <person name="Brault B."/>
            <person name="Chen Z."/>
            <person name="Choquer M."/>
            <person name="Collemare J."/>
            <person name="Cotton P."/>
            <person name="Danchin E.G."/>
            <person name="Da Silva C."/>
            <person name="Gautier A."/>
            <person name="Giraud C."/>
            <person name="Giraud T."/>
            <person name="Gonzalez C."/>
            <person name="Grossetete S."/>
            <person name="Guldener U."/>
            <person name="Henrissat B."/>
            <person name="Howlett B.J."/>
            <person name="Kodira C."/>
            <person name="Kretschmer M."/>
            <person name="Lappartient A."/>
            <person name="Leroch M."/>
            <person name="Levis C."/>
            <person name="Mauceli E."/>
            <person name="Neuveglise C."/>
            <person name="Oeser B."/>
            <person name="Pearson M."/>
            <person name="Poulain J."/>
            <person name="Poussereau N."/>
            <person name="Quesneville H."/>
            <person name="Rascle C."/>
            <person name="Schumacher J."/>
            <person name="Segurens B."/>
            <person name="Sexton A."/>
            <person name="Silva E."/>
            <person name="Sirven C."/>
            <person name="Soanes D.M."/>
            <person name="Talbot N.J."/>
            <person name="Templeton M."/>
            <person name="Yandava C."/>
            <person name="Yarden O."/>
            <person name="Zeng Q."/>
            <person name="Rollins J.A."/>
            <person name="Lebrun M.H."/>
            <person name="Dickman M."/>
        </authorList>
    </citation>
    <scope>NUCLEOTIDE SEQUENCE [LARGE SCALE GENOMIC DNA]</scope>
    <source>
        <strain evidence="2">ATCC 18683 / 1980 / Ss-1</strain>
    </source>
</reference>
<dbReference type="InParanoid" id="A7EU99"/>
<evidence type="ECO:0000313" key="1">
    <source>
        <dbReference type="EMBL" id="EDN93041.1"/>
    </source>
</evidence>
<accession>A7EU99</accession>
<dbReference type="AlphaFoldDB" id="A7EU99"/>
<organism evidence="1 2">
    <name type="scientific">Sclerotinia sclerotiorum (strain ATCC 18683 / 1980 / Ss-1)</name>
    <name type="common">White mold</name>
    <name type="synonym">Whetzelinia sclerotiorum</name>
    <dbReference type="NCBI Taxonomy" id="665079"/>
    <lineage>
        <taxon>Eukaryota</taxon>
        <taxon>Fungi</taxon>
        <taxon>Dikarya</taxon>
        <taxon>Ascomycota</taxon>
        <taxon>Pezizomycotina</taxon>
        <taxon>Leotiomycetes</taxon>
        <taxon>Helotiales</taxon>
        <taxon>Sclerotiniaceae</taxon>
        <taxon>Sclerotinia</taxon>
    </lineage>
</organism>
<proteinExistence type="predicted"/>
<dbReference type="GeneID" id="5486416"/>
<sequence length="51" mass="5700">MDRQPETNTKRNIGFLKNLLDENHCILGPLAEKLTSSGALPKYNEDDVSGR</sequence>
<name>A7EU99_SCLS1</name>
<keyword evidence="2" id="KW-1185">Reference proteome</keyword>
<dbReference type="RefSeq" id="XP_001590142.1">
    <property type="nucleotide sequence ID" value="XM_001590092.1"/>
</dbReference>
<dbReference type="KEGG" id="ssl:SS1G_08906"/>